<evidence type="ECO:0000259" key="7">
    <source>
        <dbReference type="SMART" id="SM00475"/>
    </source>
</evidence>
<reference evidence="8 9" key="1">
    <citation type="submission" date="2019-03" db="EMBL/GenBank/DDBJ databases">
        <title>Genomic Encyclopedia of Archaeal and Bacterial Type Strains, Phase II (KMG-II): from individual species to whole genera.</title>
        <authorList>
            <person name="Goeker M."/>
        </authorList>
    </citation>
    <scope>NUCLEOTIDE SEQUENCE [LARGE SCALE GENOMIC DNA]</scope>
    <source>
        <strain evidence="8 9">DSM 24782</strain>
    </source>
</reference>
<keyword evidence="3 8" id="KW-0269">Exonuclease</keyword>
<evidence type="ECO:0000256" key="4">
    <source>
        <dbReference type="ARBA" id="ARBA00023125"/>
    </source>
</evidence>
<dbReference type="PANTHER" id="PTHR42646:SF2">
    <property type="entry name" value="5'-3' EXONUCLEASE FAMILY PROTEIN"/>
    <property type="match status" value="1"/>
</dbReference>
<dbReference type="InterPro" id="IPR029060">
    <property type="entry name" value="PIN-like_dom_sf"/>
</dbReference>
<dbReference type="Pfam" id="PF01367">
    <property type="entry name" value="5_3_exonuc"/>
    <property type="match status" value="1"/>
</dbReference>
<accession>A0A4R7FJ19</accession>
<dbReference type="InterPro" id="IPR020045">
    <property type="entry name" value="DNA_polI_H3TH"/>
</dbReference>
<keyword evidence="9" id="KW-1185">Reference proteome</keyword>
<comment type="caution">
    <text evidence="8">The sequence shown here is derived from an EMBL/GenBank/DDBJ whole genome shotgun (WGS) entry which is preliminary data.</text>
</comment>
<dbReference type="Gene3D" id="3.40.50.1010">
    <property type="entry name" value="5'-nuclease"/>
    <property type="match status" value="1"/>
</dbReference>
<dbReference type="SMART" id="SM00475">
    <property type="entry name" value="53EXOc"/>
    <property type="match status" value="1"/>
</dbReference>
<dbReference type="InterPro" id="IPR020046">
    <property type="entry name" value="5-3_exonucl_a-hlix_arch_N"/>
</dbReference>
<dbReference type="AlphaFoldDB" id="A0A4R7FJ19"/>
<dbReference type="InterPro" id="IPR002421">
    <property type="entry name" value="5-3_exonuclease"/>
</dbReference>
<dbReference type="InterPro" id="IPR008918">
    <property type="entry name" value="HhH2"/>
</dbReference>
<dbReference type="Proteomes" id="UP000295344">
    <property type="component" value="Unassembled WGS sequence"/>
</dbReference>
<name>A0A4R7FJ19_9MICO</name>
<feature type="domain" description="5'-3' exonuclease" evidence="7">
    <location>
        <begin position="4"/>
        <end position="279"/>
    </location>
</feature>
<dbReference type="GO" id="GO:0033567">
    <property type="term" value="P:DNA replication, Okazaki fragment processing"/>
    <property type="evidence" value="ECO:0007669"/>
    <property type="project" value="InterPro"/>
</dbReference>
<dbReference type="SUPFAM" id="SSF88723">
    <property type="entry name" value="PIN domain-like"/>
    <property type="match status" value="1"/>
</dbReference>
<sequence length="308" mass="33028">MTDRRLMLLDTAALYFRAFHGMPDTVQAPDGTPINAVRGLLDIIGRLVGEFAPTDLAACWDDAWRPRWRVELVPSYKAHRVEQAGDATHPDVEVVPEALTTQIPIVREVLEALGIAAIGAPDHEADDVIGTLAATASMPVDVVTSDRDLFQVVDDARHVRVISTARGMSNLEVVTDEVLRAKYGVSAAQYPDFATLRGDTSDGLPGVAGIGEKTAASLLSRFDDLDGVFQAARTMGSGLSAGQAAKLRDGEEYARRALPAVRVVRDLDLPDVDTTIRLTDERRATAVALKERYGLGGSMDRALAALGA</sequence>
<dbReference type="GO" id="GO:0008409">
    <property type="term" value="F:5'-3' exonuclease activity"/>
    <property type="evidence" value="ECO:0007669"/>
    <property type="project" value="InterPro"/>
</dbReference>
<organism evidence="8 9">
    <name type="scientific">Amnibacterium kyonggiense</name>
    <dbReference type="NCBI Taxonomy" id="595671"/>
    <lineage>
        <taxon>Bacteria</taxon>
        <taxon>Bacillati</taxon>
        <taxon>Actinomycetota</taxon>
        <taxon>Actinomycetes</taxon>
        <taxon>Micrococcales</taxon>
        <taxon>Microbacteriaceae</taxon>
        <taxon>Amnibacterium</taxon>
    </lineage>
</organism>
<evidence type="ECO:0000256" key="1">
    <source>
        <dbReference type="ARBA" id="ARBA00022722"/>
    </source>
</evidence>
<evidence type="ECO:0000256" key="5">
    <source>
        <dbReference type="ARBA" id="ARBA00049957"/>
    </source>
</evidence>
<keyword evidence="4" id="KW-0238">DNA-binding</keyword>
<evidence type="ECO:0000256" key="3">
    <source>
        <dbReference type="ARBA" id="ARBA00022839"/>
    </source>
</evidence>
<evidence type="ECO:0000256" key="6">
    <source>
        <dbReference type="ARBA" id="ARBA00050026"/>
    </source>
</evidence>
<dbReference type="PANTHER" id="PTHR42646">
    <property type="entry name" value="FLAP ENDONUCLEASE XNI"/>
    <property type="match status" value="1"/>
</dbReference>
<evidence type="ECO:0000313" key="9">
    <source>
        <dbReference type="Proteomes" id="UP000295344"/>
    </source>
</evidence>
<evidence type="ECO:0000313" key="8">
    <source>
        <dbReference type="EMBL" id="TDS75832.1"/>
    </source>
</evidence>
<dbReference type="CDD" id="cd09859">
    <property type="entry name" value="PIN_53EXO"/>
    <property type="match status" value="1"/>
</dbReference>
<dbReference type="GO" id="GO:0003677">
    <property type="term" value="F:DNA binding"/>
    <property type="evidence" value="ECO:0007669"/>
    <property type="project" value="UniProtKB-KW"/>
</dbReference>
<dbReference type="Pfam" id="PF02739">
    <property type="entry name" value="5_3_exonuc_N"/>
    <property type="match status" value="1"/>
</dbReference>
<proteinExistence type="predicted"/>
<dbReference type="CDD" id="cd09898">
    <property type="entry name" value="H3TH_53EXO"/>
    <property type="match status" value="1"/>
</dbReference>
<dbReference type="RefSeq" id="WP_133767076.1">
    <property type="nucleotide sequence ID" value="NZ_BAAARP010000001.1"/>
</dbReference>
<dbReference type="SMART" id="SM00279">
    <property type="entry name" value="HhH2"/>
    <property type="match status" value="1"/>
</dbReference>
<dbReference type="Gene3D" id="1.10.150.20">
    <property type="entry name" value="5' to 3' exonuclease, C-terminal subdomain"/>
    <property type="match status" value="1"/>
</dbReference>
<keyword evidence="1" id="KW-0540">Nuclease</keyword>
<dbReference type="InterPro" id="IPR036279">
    <property type="entry name" value="5-3_exonuclease_C_sf"/>
</dbReference>
<keyword evidence="2" id="KW-0378">Hydrolase</keyword>
<dbReference type="EMBL" id="SOAM01000003">
    <property type="protein sequence ID" value="TDS75832.1"/>
    <property type="molecule type" value="Genomic_DNA"/>
</dbReference>
<protein>
    <recommendedName>
        <fullName evidence="6">5'-3' exonuclease</fullName>
    </recommendedName>
</protein>
<dbReference type="OrthoDB" id="9806424at2"/>
<evidence type="ECO:0000256" key="2">
    <source>
        <dbReference type="ARBA" id="ARBA00022801"/>
    </source>
</evidence>
<dbReference type="GO" id="GO:0017108">
    <property type="term" value="F:5'-flap endonuclease activity"/>
    <property type="evidence" value="ECO:0007669"/>
    <property type="project" value="InterPro"/>
</dbReference>
<dbReference type="SUPFAM" id="SSF47807">
    <property type="entry name" value="5' to 3' exonuclease, C-terminal subdomain"/>
    <property type="match status" value="1"/>
</dbReference>
<gene>
    <name evidence="8" type="ORF">CLV52_2941</name>
</gene>
<dbReference type="InterPro" id="IPR038969">
    <property type="entry name" value="FEN"/>
</dbReference>
<comment type="function">
    <text evidence="5">5'-3' exonuclease acting preferentially on double-stranded DNA.</text>
</comment>